<evidence type="ECO:0000256" key="1">
    <source>
        <dbReference type="SAM" id="Phobius"/>
    </source>
</evidence>
<keyword evidence="1" id="KW-1133">Transmembrane helix</keyword>
<proteinExistence type="predicted"/>
<protein>
    <submittedName>
        <fullName evidence="2">Uncharacterized protein</fullName>
    </submittedName>
</protein>
<keyword evidence="1" id="KW-0472">Membrane</keyword>
<name>A0A6C0KSA8_9ZZZZ</name>
<feature type="transmembrane region" description="Helical" evidence="1">
    <location>
        <begin position="6"/>
        <end position="24"/>
    </location>
</feature>
<feature type="transmembrane region" description="Helical" evidence="1">
    <location>
        <begin position="36"/>
        <end position="57"/>
    </location>
</feature>
<reference evidence="2" key="1">
    <citation type="journal article" date="2020" name="Nature">
        <title>Giant virus diversity and host interactions through global metagenomics.</title>
        <authorList>
            <person name="Schulz F."/>
            <person name="Roux S."/>
            <person name="Paez-Espino D."/>
            <person name="Jungbluth S."/>
            <person name="Walsh D.A."/>
            <person name="Denef V.J."/>
            <person name="McMahon K.D."/>
            <person name="Konstantinidis K.T."/>
            <person name="Eloe-Fadrosh E.A."/>
            <person name="Kyrpides N.C."/>
            <person name="Woyke T."/>
        </authorList>
    </citation>
    <scope>NUCLEOTIDE SEQUENCE</scope>
    <source>
        <strain evidence="2">GVMAG-S-3300013014-104</strain>
    </source>
</reference>
<evidence type="ECO:0000313" key="2">
    <source>
        <dbReference type="EMBL" id="QHU19314.1"/>
    </source>
</evidence>
<keyword evidence="1" id="KW-0812">Transmembrane</keyword>
<sequence length="195" mass="23399">MIGIYYYVYLLFFICFIISILIWNSQLHKSLKYQQFLQLIIALTIVFTSFAIIIQIFSLTITQNDTEIQLYETLFNSLILDTFSYFENNPKMNYFYNQMFKPLHYNPDIPIKSRDYTGEQQIVHSILTRMATILYYLETDKIINNSENKNKIINKLNLFFLNVKSSPIFMENYNNIKDRLFTNTLKNYLKTNFNI</sequence>
<organism evidence="2">
    <name type="scientific">viral metagenome</name>
    <dbReference type="NCBI Taxonomy" id="1070528"/>
    <lineage>
        <taxon>unclassified sequences</taxon>
        <taxon>metagenomes</taxon>
        <taxon>organismal metagenomes</taxon>
    </lineage>
</organism>
<accession>A0A6C0KSA8</accession>
<dbReference type="EMBL" id="MN740947">
    <property type="protein sequence ID" value="QHU19314.1"/>
    <property type="molecule type" value="Genomic_DNA"/>
</dbReference>
<dbReference type="AlphaFoldDB" id="A0A6C0KSA8"/>